<feature type="region of interest" description="Disordered" evidence="1">
    <location>
        <begin position="22"/>
        <end position="53"/>
    </location>
</feature>
<gene>
    <name evidence="2" type="ORF">PND83_23645</name>
</gene>
<evidence type="ECO:0000256" key="1">
    <source>
        <dbReference type="SAM" id="MobiDB-lite"/>
    </source>
</evidence>
<dbReference type="EMBL" id="JAQLWO010000060">
    <property type="protein sequence ID" value="MDB7908974.1"/>
    <property type="molecule type" value="Genomic_DNA"/>
</dbReference>
<evidence type="ECO:0000313" key="2">
    <source>
        <dbReference type="EMBL" id="MDB7908974.1"/>
    </source>
</evidence>
<dbReference type="Proteomes" id="UP001211006">
    <property type="component" value="Unassembled WGS sequence"/>
</dbReference>
<name>A0AAW6CAX9_FLAPL</name>
<dbReference type="AlphaFoldDB" id="A0AAW6CAX9"/>
<accession>A0AAW6CAX9</accession>
<sequence>MEKFKISQPNKTEMLELVVTKEGESRQMYPLPHGGGRQMPGRPGAALEKLGGH</sequence>
<comment type="caution">
    <text evidence="2">The sequence shown here is derived from an EMBL/GenBank/DDBJ whole genome shotgun (WGS) entry which is preliminary data.</text>
</comment>
<protein>
    <submittedName>
        <fullName evidence="2">Uncharacterized protein</fullName>
    </submittedName>
</protein>
<proteinExistence type="predicted"/>
<reference evidence="2" key="1">
    <citation type="submission" date="2023-01" db="EMBL/GenBank/DDBJ databases">
        <title>Human gut microbiome strain richness.</title>
        <authorList>
            <person name="Chen-Liaw A."/>
        </authorList>
    </citation>
    <scope>NUCLEOTIDE SEQUENCE</scope>
    <source>
        <strain evidence="2">2225st1_A6_2225SCRN_200828</strain>
    </source>
</reference>
<dbReference type="RefSeq" id="WP_271909110.1">
    <property type="nucleotide sequence ID" value="NZ_JAQLWN010000052.1"/>
</dbReference>
<organism evidence="2 3">
    <name type="scientific">Flavonifractor plautii</name>
    <name type="common">Fusobacterium plautii</name>
    <dbReference type="NCBI Taxonomy" id="292800"/>
    <lineage>
        <taxon>Bacteria</taxon>
        <taxon>Bacillati</taxon>
        <taxon>Bacillota</taxon>
        <taxon>Clostridia</taxon>
        <taxon>Eubacteriales</taxon>
        <taxon>Oscillospiraceae</taxon>
        <taxon>Flavonifractor</taxon>
    </lineage>
</organism>
<evidence type="ECO:0000313" key="3">
    <source>
        <dbReference type="Proteomes" id="UP001211006"/>
    </source>
</evidence>